<evidence type="ECO:0000313" key="1">
    <source>
        <dbReference type="EMBL" id="GAG11722.1"/>
    </source>
</evidence>
<gene>
    <name evidence="1" type="ORF">S01H1_43079</name>
</gene>
<organism evidence="1">
    <name type="scientific">marine sediment metagenome</name>
    <dbReference type="NCBI Taxonomy" id="412755"/>
    <lineage>
        <taxon>unclassified sequences</taxon>
        <taxon>metagenomes</taxon>
        <taxon>ecological metagenomes</taxon>
    </lineage>
</organism>
<dbReference type="AlphaFoldDB" id="X0VKI3"/>
<feature type="non-terminal residue" evidence="1">
    <location>
        <position position="1"/>
    </location>
</feature>
<sequence>GFIVINELKTNSTVPLEALNETIKYTANNTTTNTLSGLTRGTSAPSYGITYNPTLARAHEAGSSVFGSYKITVIDTDNYSFILNAAYTPTVSEVSGGTVPPSAGPVNTKA</sequence>
<accession>X0VKI3</accession>
<name>X0VKI3_9ZZZZ</name>
<reference evidence="1" key="1">
    <citation type="journal article" date="2014" name="Front. Microbiol.">
        <title>High frequency of phylogenetically diverse reductive dehalogenase-homologous genes in deep subseafloor sedimentary metagenomes.</title>
        <authorList>
            <person name="Kawai M."/>
            <person name="Futagami T."/>
            <person name="Toyoda A."/>
            <person name="Takaki Y."/>
            <person name="Nishi S."/>
            <person name="Hori S."/>
            <person name="Arai W."/>
            <person name="Tsubouchi T."/>
            <person name="Morono Y."/>
            <person name="Uchiyama I."/>
            <person name="Ito T."/>
            <person name="Fujiyama A."/>
            <person name="Inagaki F."/>
            <person name="Takami H."/>
        </authorList>
    </citation>
    <scope>NUCLEOTIDE SEQUENCE</scope>
    <source>
        <strain evidence="1">Expedition CK06-06</strain>
    </source>
</reference>
<protein>
    <submittedName>
        <fullName evidence="1">Uncharacterized protein</fullName>
    </submittedName>
</protein>
<proteinExistence type="predicted"/>
<dbReference type="EMBL" id="BARS01027421">
    <property type="protein sequence ID" value="GAG11722.1"/>
    <property type="molecule type" value="Genomic_DNA"/>
</dbReference>
<comment type="caution">
    <text evidence="1">The sequence shown here is derived from an EMBL/GenBank/DDBJ whole genome shotgun (WGS) entry which is preliminary data.</text>
</comment>